<keyword evidence="2" id="KW-0540">Nuclease</keyword>
<comment type="cofactor">
    <cofactor evidence="1">
        <name>a divalent metal cation</name>
        <dbReference type="ChEBI" id="CHEBI:60240"/>
    </cofactor>
</comment>
<feature type="domain" description="Endoribonuclease YicC-like C-terminal" evidence="7">
    <location>
        <begin position="174"/>
        <end position="291"/>
    </location>
</feature>
<sequence length="291" mass="33547">MVKSMTGFGRASKETEDFKVTIELKAVNHRYLETVFRLPRQFHYMEASLKKVVAQKVKRGRLECFFSFEGAKVAQQHLSVDWELLDHYVRFLRQAKERYTIQEEVNFKALLSDPAFLTVNESSEADPELPALITSVLEKAVTRLDDMRSLEGTELALYLKEHLVKLEGLLEAVKAALPEMEKAYREKLEDRLNKLVGAEFDKKIVLSELALLLEKADINEEIERFASHLKQFYSILTQEGAIGRKLDFLIQEMNREVNTMGSKAMSLQVTQSVVEMKTTLEKIREQVQNVE</sequence>
<evidence type="ECO:0000256" key="5">
    <source>
        <dbReference type="ARBA" id="ARBA00035648"/>
    </source>
</evidence>
<reference evidence="8 9" key="1">
    <citation type="submission" date="2020-03" db="EMBL/GenBank/DDBJ databases">
        <title>Soil Listeria distribution.</title>
        <authorList>
            <person name="Liao J."/>
            <person name="Wiedmann M."/>
        </authorList>
    </citation>
    <scope>NUCLEOTIDE SEQUENCE [LARGE SCALE GENOMIC DNA]</scope>
    <source>
        <strain evidence="8 9">FSL L7-1507</strain>
    </source>
</reference>
<comment type="caution">
    <text evidence="8">The sequence shown here is derived from an EMBL/GenBank/DDBJ whole genome shotgun (WGS) entry which is preliminary data.</text>
</comment>
<dbReference type="PANTHER" id="PTHR30636:SF3">
    <property type="entry name" value="UPF0701 PROTEIN YICC"/>
    <property type="match status" value="1"/>
</dbReference>
<dbReference type="RefSeq" id="WP_185374409.1">
    <property type="nucleotide sequence ID" value="NZ_JAARRM010000004.1"/>
</dbReference>
<dbReference type="Pfam" id="PF03755">
    <property type="entry name" value="YicC-like_N"/>
    <property type="match status" value="1"/>
</dbReference>
<organism evidence="8 9">
    <name type="scientific">Listeria aquatica</name>
    <dbReference type="NCBI Taxonomy" id="1494960"/>
    <lineage>
        <taxon>Bacteria</taxon>
        <taxon>Bacillati</taxon>
        <taxon>Bacillota</taxon>
        <taxon>Bacilli</taxon>
        <taxon>Bacillales</taxon>
        <taxon>Listeriaceae</taxon>
        <taxon>Listeria</taxon>
    </lineage>
</organism>
<gene>
    <name evidence="8" type="ORF">HB912_10520</name>
</gene>
<dbReference type="PANTHER" id="PTHR30636">
    <property type="entry name" value="UPF0701 PROTEIN YICC"/>
    <property type="match status" value="1"/>
</dbReference>
<proteinExistence type="inferred from homology"/>
<evidence type="ECO:0000259" key="7">
    <source>
        <dbReference type="Pfam" id="PF08340"/>
    </source>
</evidence>
<evidence type="ECO:0000313" key="8">
    <source>
        <dbReference type="EMBL" id="MBC1522079.1"/>
    </source>
</evidence>
<keyword evidence="3" id="KW-0255">Endonuclease</keyword>
<evidence type="ECO:0000256" key="4">
    <source>
        <dbReference type="ARBA" id="ARBA00022801"/>
    </source>
</evidence>
<comment type="similarity">
    <text evidence="5">Belongs to the YicC/YloC family.</text>
</comment>
<dbReference type="InterPro" id="IPR013551">
    <property type="entry name" value="YicC-like_C"/>
</dbReference>
<dbReference type="AlphaFoldDB" id="A0A841ZN25"/>
<keyword evidence="4" id="KW-0378">Hydrolase</keyword>
<protein>
    <submittedName>
        <fullName evidence="8">YicC family protein</fullName>
    </submittedName>
</protein>
<evidence type="ECO:0000256" key="2">
    <source>
        <dbReference type="ARBA" id="ARBA00022722"/>
    </source>
</evidence>
<dbReference type="InterPro" id="IPR013527">
    <property type="entry name" value="YicC-like_N"/>
</dbReference>
<dbReference type="GO" id="GO:0016787">
    <property type="term" value="F:hydrolase activity"/>
    <property type="evidence" value="ECO:0007669"/>
    <property type="project" value="UniProtKB-KW"/>
</dbReference>
<dbReference type="InterPro" id="IPR005229">
    <property type="entry name" value="YicC/YloC-like"/>
</dbReference>
<dbReference type="Pfam" id="PF08340">
    <property type="entry name" value="YicC-like_C"/>
    <property type="match status" value="1"/>
</dbReference>
<dbReference type="EMBL" id="JAARRM010000004">
    <property type="protein sequence ID" value="MBC1522079.1"/>
    <property type="molecule type" value="Genomic_DNA"/>
</dbReference>
<dbReference type="NCBIfam" id="TIGR00255">
    <property type="entry name" value="YicC/YloC family endoribonuclease"/>
    <property type="match status" value="1"/>
</dbReference>
<evidence type="ECO:0000256" key="1">
    <source>
        <dbReference type="ARBA" id="ARBA00001968"/>
    </source>
</evidence>
<dbReference type="GO" id="GO:0004521">
    <property type="term" value="F:RNA endonuclease activity"/>
    <property type="evidence" value="ECO:0007669"/>
    <property type="project" value="InterPro"/>
</dbReference>
<evidence type="ECO:0000313" key="9">
    <source>
        <dbReference type="Proteomes" id="UP000559885"/>
    </source>
</evidence>
<feature type="domain" description="Endoribonuclease YicC-like N-terminal" evidence="6">
    <location>
        <begin position="2"/>
        <end position="156"/>
    </location>
</feature>
<dbReference type="Proteomes" id="UP000559885">
    <property type="component" value="Unassembled WGS sequence"/>
</dbReference>
<accession>A0A841ZN25</accession>
<evidence type="ECO:0000256" key="3">
    <source>
        <dbReference type="ARBA" id="ARBA00022759"/>
    </source>
</evidence>
<evidence type="ECO:0000259" key="6">
    <source>
        <dbReference type="Pfam" id="PF03755"/>
    </source>
</evidence>
<name>A0A841ZN25_9LIST</name>